<evidence type="ECO:0000313" key="1">
    <source>
        <dbReference type="EMBL" id="TDE46640.1"/>
    </source>
</evidence>
<dbReference type="OrthoDB" id="1446231at2"/>
<evidence type="ECO:0000313" key="2">
    <source>
        <dbReference type="Proteomes" id="UP000294814"/>
    </source>
</evidence>
<proteinExistence type="predicted"/>
<dbReference type="AlphaFoldDB" id="A0A4R5FCJ4"/>
<comment type="caution">
    <text evidence="1">The sequence shown here is derived from an EMBL/GenBank/DDBJ whole genome shotgun (WGS) entry which is preliminary data.</text>
</comment>
<gene>
    <name evidence="1" type="ORF">E0I26_00735</name>
</gene>
<dbReference type="RefSeq" id="WP_131914590.1">
    <property type="nucleotide sequence ID" value="NZ_SMLG01000001.1"/>
</dbReference>
<dbReference type="Proteomes" id="UP000294814">
    <property type="component" value="Unassembled WGS sequence"/>
</dbReference>
<sequence length="130" mass="15088">MNSENKVVSDSEIMKKLLEKLRYSALAFANELDYKSHSTIDHILKGRNKISDDLISRIINKFPEVHYWFLKRGQNPIILNEKLKENQAELLGIKVGVENTDYSLETYVTLKNIEVTMSKILEFLESKKIS</sequence>
<reference evidence="1 2" key="1">
    <citation type="submission" date="2019-03" db="EMBL/GenBank/DDBJ databases">
        <title>Novel species of Flavobacterium.</title>
        <authorList>
            <person name="Liu Q."/>
            <person name="Xin Y.-H."/>
        </authorList>
    </citation>
    <scope>NUCLEOTIDE SEQUENCE [LARGE SCALE GENOMIC DNA]</scope>
    <source>
        <strain evidence="1 2">LB3P52</strain>
    </source>
</reference>
<evidence type="ECO:0008006" key="3">
    <source>
        <dbReference type="Google" id="ProtNLM"/>
    </source>
</evidence>
<protein>
    <recommendedName>
        <fullName evidence="3">HTH cro/C1-type domain-containing protein</fullName>
    </recommendedName>
</protein>
<organism evidence="1 2">
    <name type="scientific">Flavobacterium rhamnosiphilum</name>
    <dbReference type="NCBI Taxonomy" id="2541724"/>
    <lineage>
        <taxon>Bacteria</taxon>
        <taxon>Pseudomonadati</taxon>
        <taxon>Bacteroidota</taxon>
        <taxon>Flavobacteriia</taxon>
        <taxon>Flavobacteriales</taxon>
        <taxon>Flavobacteriaceae</taxon>
        <taxon>Flavobacterium</taxon>
    </lineage>
</organism>
<dbReference type="EMBL" id="SMLG01000001">
    <property type="protein sequence ID" value="TDE46640.1"/>
    <property type="molecule type" value="Genomic_DNA"/>
</dbReference>
<accession>A0A4R5FCJ4</accession>
<name>A0A4R5FCJ4_9FLAO</name>
<keyword evidence="2" id="KW-1185">Reference proteome</keyword>